<evidence type="ECO:0000256" key="1">
    <source>
        <dbReference type="SAM" id="SignalP"/>
    </source>
</evidence>
<evidence type="ECO:0000313" key="2">
    <source>
        <dbReference type="EMBL" id="OLL24988.1"/>
    </source>
</evidence>
<accession>A0A1U7LQT3</accession>
<evidence type="ECO:0000313" key="3">
    <source>
        <dbReference type="Proteomes" id="UP000186594"/>
    </source>
</evidence>
<sequence>MSGFVLYLIFILPAYFRSTHAFYCLDRLNPLEFSQAVVVECSPPSRKRNITPSPDNSISAGLKNVLKFPAANIKTLPVLPQPDGNAKSMIHMDVSCHDGDNALCANVKSALIKTASTISQEYLHVRQILILIGSAAPARTIPLEDEDNVIRFYPQALIKQFNLTSALLYGPYDIQAIFNSDSEFSFDDSITTNQSDFRYVSLHELIHGLGFTSAWDDYVNTADPVSITPHLLFVYPDPSKHNVHFAGFIENAFDRFIQTPTGSLSQKAAQMNHDFGPSTDFISDDALLRSYQNSHAWDIGKDILVEASTANTFKFDGKIVLETSIKFKAGSSVSHVSADLYSSTQDFLMRHVQQQGSTLEECIQKHGDPVYGAFGPGLRAVLGNLGYRVRGGIPTNDPSRKDSTLDSSKITLKASSRSDAQRGASWVTLFLGLWLLLL</sequence>
<name>A0A1U7LQT3_NEOID</name>
<dbReference type="EMBL" id="LXFE01000522">
    <property type="protein sequence ID" value="OLL24988.1"/>
    <property type="molecule type" value="Genomic_DNA"/>
</dbReference>
<gene>
    <name evidence="2" type="ORF">NEOLI_003605</name>
</gene>
<proteinExistence type="predicted"/>
<keyword evidence="1" id="KW-0732">Signal</keyword>
<keyword evidence="3" id="KW-1185">Reference proteome</keyword>
<organism evidence="2 3">
    <name type="scientific">Neolecta irregularis (strain DAH-3)</name>
    <dbReference type="NCBI Taxonomy" id="1198029"/>
    <lineage>
        <taxon>Eukaryota</taxon>
        <taxon>Fungi</taxon>
        <taxon>Dikarya</taxon>
        <taxon>Ascomycota</taxon>
        <taxon>Taphrinomycotina</taxon>
        <taxon>Neolectales</taxon>
        <taxon>Neolectaceae</taxon>
        <taxon>Neolecta</taxon>
    </lineage>
</organism>
<feature type="signal peptide" evidence="1">
    <location>
        <begin position="1"/>
        <end position="21"/>
    </location>
</feature>
<feature type="chain" id="PRO_5012979245" evidence="1">
    <location>
        <begin position="22"/>
        <end position="438"/>
    </location>
</feature>
<dbReference type="AlphaFoldDB" id="A0A1U7LQT3"/>
<comment type="caution">
    <text evidence="2">The sequence shown here is derived from an EMBL/GenBank/DDBJ whole genome shotgun (WGS) entry which is preliminary data.</text>
</comment>
<reference evidence="2 3" key="1">
    <citation type="submission" date="2016-04" db="EMBL/GenBank/DDBJ databases">
        <title>Evolutionary innovation and constraint leading to complex multicellularity in the Ascomycota.</title>
        <authorList>
            <person name="Cisse O."/>
            <person name="Nguyen A."/>
            <person name="Hewitt D.A."/>
            <person name="Jedd G."/>
            <person name="Stajich J.E."/>
        </authorList>
    </citation>
    <scope>NUCLEOTIDE SEQUENCE [LARGE SCALE GENOMIC DNA]</scope>
    <source>
        <strain evidence="2 3">DAH-3</strain>
    </source>
</reference>
<dbReference type="Proteomes" id="UP000186594">
    <property type="component" value="Unassembled WGS sequence"/>
</dbReference>
<dbReference type="STRING" id="1198029.A0A1U7LQT3"/>
<protein>
    <submittedName>
        <fullName evidence="2">Uncharacterized protein</fullName>
    </submittedName>
</protein>
<dbReference type="OrthoDB" id="73465at2759"/>
<dbReference type="OMA" id="YFRSTHA"/>